<protein>
    <submittedName>
        <fullName evidence="3">LLM class flavin-dependent oxidoreductase</fullName>
    </submittedName>
</protein>
<evidence type="ECO:0000259" key="2">
    <source>
        <dbReference type="Pfam" id="PF00296"/>
    </source>
</evidence>
<sequence length="330" mass="37231">MKLSILDQIPISEGETPQTALQQTLQLAQIAEQLGYHRYWIAEHHDLAGLSCPAPDIMLSYVGAQTDRIRIGAGAVLLPHYKPFNIAERYNLLASLFPGRVDLGIGRAPGGSAEATSALNDRYLEKVRQYPELIDELIQFQTNGFPETNMFSKITPQPVPSVLPDVWLLGTSEKSALMAAEKGLPYSFAHFMTDKNGPQIVRTYKEQFIHHYPESKPKIVLAVSAICAETEKEARELALSQELWQVQQTKADQNHAIPTIEAAKNYAYSEKDREMIGKARKKQIVGNPSQVKQQLEILREMYQVDEMMILTITHSYEARYRSYELIASQL</sequence>
<dbReference type="InterPro" id="IPR011251">
    <property type="entry name" value="Luciferase-like_dom"/>
</dbReference>
<dbReference type="EMBL" id="VDUW01000004">
    <property type="protein sequence ID" value="TXL64952.1"/>
    <property type="molecule type" value="Genomic_DNA"/>
</dbReference>
<dbReference type="RefSeq" id="WP_147666637.1">
    <property type="nucleotide sequence ID" value="NZ_VDUW01000004.1"/>
</dbReference>
<dbReference type="Proteomes" id="UP000321574">
    <property type="component" value="Unassembled WGS sequence"/>
</dbReference>
<accession>A0A5C8NUZ9</accession>
<comment type="caution">
    <text evidence="3">The sequence shown here is derived from an EMBL/GenBank/DDBJ whole genome shotgun (WGS) entry which is preliminary data.</text>
</comment>
<comment type="similarity">
    <text evidence="1">To bacterial alkanal monooxygenase alpha and beta chains.</text>
</comment>
<dbReference type="PANTHER" id="PTHR30137">
    <property type="entry name" value="LUCIFERASE-LIKE MONOOXYGENASE"/>
    <property type="match status" value="1"/>
</dbReference>
<dbReference type="CDD" id="cd00347">
    <property type="entry name" value="Flavin_utilizing_monoxygenases"/>
    <property type="match status" value="1"/>
</dbReference>
<name>A0A5C8NUZ9_9BACI</name>
<dbReference type="OrthoDB" id="9780518at2"/>
<reference evidence="3 4" key="1">
    <citation type="submission" date="2019-06" db="EMBL/GenBank/DDBJ databases">
        <title>Cerasibacillus sp. nov., isolated from maize field.</title>
        <authorList>
            <person name="Lin S.-Y."/>
            <person name="Tsai C.-F."/>
            <person name="Young C.-C."/>
        </authorList>
    </citation>
    <scope>NUCLEOTIDE SEQUENCE [LARGE SCALE GENOMIC DNA]</scope>
    <source>
        <strain evidence="3 4">CC-CFT480</strain>
    </source>
</reference>
<gene>
    <name evidence="3" type="ORF">FHP05_07330</name>
</gene>
<dbReference type="PANTHER" id="PTHR30137:SF19">
    <property type="entry name" value="LUCIFERASE-LIKE MONOOXYGENASE"/>
    <property type="match status" value="1"/>
</dbReference>
<evidence type="ECO:0000313" key="3">
    <source>
        <dbReference type="EMBL" id="TXL64952.1"/>
    </source>
</evidence>
<dbReference type="Gene3D" id="3.20.20.30">
    <property type="entry name" value="Luciferase-like domain"/>
    <property type="match status" value="1"/>
</dbReference>
<organism evidence="3 4">
    <name type="scientific">Cerasibacillus terrae</name>
    <dbReference type="NCBI Taxonomy" id="2498845"/>
    <lineage>
        <taxon>Bacteria</taxon>
        <taxon>Bacillati</taxon>
        <taxon>Bacillota</taxon>
        <taxon>Bacilli</taxon>
        <taxon>Bacillales</taxon>
        <taxon>Bacillaceae</taxon>
        <taxon>Cerasibacillus</taxon>
    </lineage>
</organism>
<dbReference type="NCBIfam" id="TIGR03558">
    <property type="entry name" value="oxido_grp_1"/>
    <property type="match status" value="1"/>
</dbReference>
<proteinExistence type="predicted"/>
<evidence type="ECO:0000256" key="1">
    <source>
        <dbReference type="ARBA" id="ARBA00007789"/>
    </source>
</evidence>
<evidence type="ECO:0000313" key="4">
    <source>
        <dbReference type="Proteomes" id="UP000321574"/>
    </source>
</evidence>
<dbReference type="Pfam" id="PF00296">
    <property type="entry name" value="Bac_luciferase"/>
    <property type="match status" value="1"/>
</dbReference>
<dbReference type="InterPro" id="IPR036661">
    <property type="entry name" value="Luciferase-like_sf"/>
</dbReference>
<dbReference type="AlphaFoldDB" id="A0A5C8NUZ9"/>
<dbReference type="FunFam" id="3.20.20.30:FF:000002">
    <property type="entry name" value="LLM class flavin-dependent oxidoreductase"/>
    <property type="match status" value="1"/>
</dbReference>
<dbReference type="SUPFAM" id="SSF51679">
    <property type="entry name" value="Bacterial luciferase-like"/>
    <property type="match status" value="1"/>
</dbReference>
<feature type="domain" description="Luciferase-like" evidence="2">
    <location>
        <begin position="1"/>
        <end position="300"/>
    </location>
</feature>
<dbReference type="InterPro" id="IPR050766">
    <property type="entry name" value="Bact_Lucif_Oxidored"/>
</dbReference>
<dbReference type="GO" id="GO:0016705">
    <property type="term" value="F:oxidoreductase activity, acting on paired donors, with incorporation or reduction of molecular oxygen"/>
    <property type="evidence" value="ECO:0007669"/>
    <property type="project" value="InterPro"/>
</dbReference>
<dbReference type="GO" id="GO:0005829">
    <property type="term" value="C:cytosol"/>
    <property type="evidence" value="ECO:0007669"/>
    <property type="project" value="TreeGrafter"/>
</dbReference>
<keyword evidence="4" id="KW-1185">Reference proteome</keyword>
<dbReference type="InterPro" id="IPR019949">
    <property type="entry name" value="CmoO-like"/>
</dbReference>